<feature type="region of interest" description="Disordered" evidence="10">
    <location>
        <begin position="1012"/>
        <end position="1033"/>
    </location>
</feature>
<organism evidence="12 13">
    <name type="scientific">Amphibalanus amphitrite</name>
    <name type="common">Striped barnacle</name>
    <name type="synonym">Balanus amphitrite</name>
    <dbReference type="NCBI Taxonomy" id="1232801"/>
    <lineage>
        <taxon>Eukaryota</taxon>
        <taxon>Metazoa</taxon>
        <taxon>Ecdysozoa</taxon>
        <taxon>Arthropoda</taxon>
        <taxon>Crustacea</taxon>
        <taxon>Multicrustacea</taxon>
        <taxon>Cirripedia</taxon>
        <taxon>Thoracica</taxon>
        <taxon>Thoracicalcarea</taxon>
        <taxon>Balanomorpha</taxon>
        <taxon>Balanoidea</taxon>
        <taxon>Balanidae</taxon>
        <taxon>Amphibalaninae</taxon>
        <taxon>Amphibalanus</taxon>
    </lineage>
</organism>
<dbReference type="CDD" id="cd22409">
    <property type="entry name" value="KH-I_Vigilin_rpt5"/>
    <property type="match status" value="1"/>
</dbReference>
<feature type="compositionally biased region" description="Low complexity" evidence="10">
    <location>
        <begin position="1"/>
        <end position="10"/>
    </location>
</feature>
<sequence>MDQSQLQQQQEEAVPAAVPDGVSEPTPAADAPAPVSYNDLFPALPDSGIEAGGPTPGQTNPWAQRMRVGTSSVTQVFHVPTEERKSDSKFGEDSSYTRCGDIMQKTGTNIEVSTGRDGSLTFMISGKQEQVLRAKRHILENFQTQATQSITIPKEHHRFILGRGGQRLRDLETQTATKIQVPGQADPSDKITVAGIKEGIEKAIHELQMISDEQSKQAYEKLEVPKKYHPFICGAHNENITRMQNENPGIRINMPPLSVMKDELTITGEKEGVMRAKQQILAIYEEMQRTCTCVSVEVVKAQHKYLIGPRGNNIAEILQKTGVFVEMPPTDSTSDTITLRGPQDKLGQALTMVYDKANSVVMTEVNAPVWCHKYIIGKKGADIKAITSDIPKVHVEFDTSSSKVKIEGPKEDVEKARERIAARAKELEDSMCVEELDIPTKYHKHIIGKAGANINRIKAEHGVYVSIPENEASTIVKIEGPKEGVLGAKAELLDMKNKMENEKERDIIIESRFHRQIIGTKGENITQIRQQFDQVQIVFPRQGEKSDVVKIRGPKDMVDQSYKHLQKLVKGLMESGYQERVSIYKQHHKFIIGKGGVNIRKIRDETNTRIDLPDESSESSEIVITGRKEDVLAARDRIQKIQNELDNIIQKDINVPSKFHNSIIGPGGRLIQSIMEECGGVQIKFPSADSKSDKSHRQVGGRRRPAPPRHALALELGTDRVTIRGPKDDVEKAEGILTELANEKTLNGHTAEVRAKHEHHRFLIGKNGSKIEALRTGTGTRIVFPSESDKDCEIITIMGKKEDVQRAKEQLEKLIKDLDQTVMAEMSVDPKHHRHFVSRRAEVLREIKAQFGGVDVSFPRSGSDSHTVSLKGAKECVEAAKQRIQEIVDGLRKDGCDRFGSIVRCDRMRDGALEVEFRKSEEAAKALDATRFVFSEGRASGRKLVSLSLTVEPHRSKNSSRGVINCFDLRNESQVTIEVEIPQKHHGTVMGARGMHVQKITQNHQVQIKFPDRADPNALPPAQNGSEEPEAGPRRCDLIRVTGPEAACLAARDALLALVPITIEVEVPFDYHRFIIGQKGKGVRDMMRNFDVNISIPPAEELSNVIRITGTPDKLDDAREGLLQRVKELDAEKADRELRSFTLTMRVNPDYHPKIIGRKGAVISKIRLDHEVNVQFPQKDSEEPDLITITGYEEKAHAAEAAIRQIVGDLESQSREELRIDPRVHARIIGGRGKNIRAIMNEFQVDVRFPRYDDPEPDLVVITGAEDAVFECAERLRNLEEEYMQDVVEREEMNAHVRGPRDTGYNGESTERTDSAEEFPSFGDAANRTPVVWGPRR</sequence>
<keyword evidence="5" id="KW-0677">Repeat</keyword>
<dbReference type="PROSITE" id="PS50102">
    <property type="entry name" value="RRM"/>
    <property type="match status" value="1"/>
</dbReference>
<dbReference type="OrthoDB" id="10027144at2759"/>
<feature type="coiled-coil region" evidence="9">
    <location>
        <begin position="797"/>
        <end position="824"/>
    </location>
</feature>
<evidence type="ECO:0000313" key="12">
    <source>
        <dbReference type="EMBL" id="KAF0297916.1"/>
    </source>
</evidence>
<dbReference type="CDD" id="cd22410">
    <property type="entry name" value="KH-I_Vigilin_rpt7"/>
    <property type="match status" value="1"/>
</dbReference>
<dbReference type="Pfam" id="PF24668">
    <property type="entry name" value="KH_Vigilin"/>
    <property type="match status" value="1"/>
</dbReference>
<evidence type="ECO:0000256" key="10">
    <source>
        <dbReference type="SAM" id="MobiDB-lite"/>
    </source>
</evidence>
<dbReference type="CDD" id="cd22418">
    <property type="entry name" value="KH-I_Vigilin_rpt15"/>
    <property type="match status" value="1"/>
</dbReference>
<dbReference type="CDD" id="cd22407">
    <property type="entry name" value="KH-I_Vigilin_rpt3"/>
    <property type="match status" value="1"/>
</dbReference>
<dbReference type="CDD" id="cd22405">
    <property type="entry name" value="KH-I_Vigilin_rpt1"/>
    <property type="match status" value="1"/>
</dbReference>
<evidence type="ECO:0000256" key="2">
    <source>
        <dbReference type="ARBA" id="ARBA00009094"/>
    </source>
</evidence>
<evidence type="ECO:0000256" key="4">
    <source>
        <dbReference type="ARBA" id="ARBA00022490"/>
    </source>
</evidence>
<keyword evidence="4" id="KW-0963">Cytoplasm</keyword>
<evidence type="ECO:0000256" key="3">
    <source>
        <dbReference type="ARBA" id="ARBA00022448"/>
    </source>
</evidence>
<keyword evidence="7 8" id="KW-0694">RNA-binding</keyword>
<dbReference type="PROSITE" id="PS50084">
    <property type="entry name" value="KH_TYPE_1"/>
    <property type="match status" value="14"/>
</dbReference>
<dbReference type="CDD" id="cd22408">
    <property type="entry name" value="KH-I_Vigilin_rpt4"/>
    <property type="match status" value="1"/>
</dbReference>
<dbReference type="InterPro" id="IPR000504">
    <property type="entry name" value="RRM_dom"/>
</dbReference>
<proteinExistence type="inferred from homology"/>
<evidence type="ECO:0000256" key="9">
    <source>
        <dbReference type="SAM" id="Coils"/>
    </source>
</evidence>
<feature type="coiled-coil region" evidence="9">
    <location>
        <begin position="1262"/>
        <end position="1296"/>
    </location>
</feature>
<dbReference type="InterPro" id="IPR004087">
    <property type="entry name" value="KH_dom"/>
</dbReference>
<dbReference type="CDD" id="cd22412">
    <property type="entry name" value="KH-I_Vigilin_rpt9"/>
    <property type="match status" value="1"/>
</dbReference>
<evidence type="ECO:0000259" key="11">
    <source>
        <dbReference type="PROSITE" id="PS50102"/>
    </source>
</evidence>
<keyword evidence="13" id="KW-1185">Reference proteome</keyword>
<dbReference type="CDD" id="cd02394">
    <property type="entry name" value="KH-I_Vigilin_rpt6"/>
    <property type="match status" value="1"/>
</dbReference>
<comment type="similarity">
    <text evidence="2">Belongs to the RRM IMP/VICKZ family.</text>
</comment>
<keyword evidence="3" id="KW-0813">Transport</keyword>
<dbReference type="InterPro" id="IPR057778">
    <property type="entry name" value="KH_Vigilin_N"/>
</dbReference>
<dbReference type="GO" id="GO:0051028">
    <property type="term" value="P:mRNA transport"/>
    <property type="evidence" value="ECO:0007669"/>
    <property type="project" value="UniProtKB-KW"/>
</dbReference>
<dbReference type="CDD" id="cd22406">
    <property type="entry name" value="KH-I_Vigilin_rpt2"/>
    <property type="match status" value="1"/>
</dbReference>
<dbReference type="CDD" id="cd22417">
    <property type="entry name" value="KH-I_Vigilin_rpt14"/>
    <property type="match status" value="1"/>
</dbReference>
<dbReference type="SMART" id="SM00322">
    <property type="entry name" value="KH"/>
    <property type="match status" value="15"/>
</dbReference>
<keyword evidence="9" id="KW-0175">Coiled coil</keyword>
<feature type="domain" description="RRM" evidence="11">
    <location>
        <begin position="866"/>
        <end position="956"/>
    </location>
</feature>
<dbReference type="CDD" id="cd22413">
    <property type="entry name" value="KH-I_Vigilin_rpt10"/>
    <property type="match status" value="1"/>
</dbReference>
<feature type="region of interest" description="Disordered" evidence="10">
    <location>
        <begin position="1"/>
        <end position="60"/>
    </location>
</feature>
<feature type="region of interest" description="Disordered" evidence="10">
    <location>
        <begin position="1297"/>
        <end position="1337"/>
    </location>
</feature>
<protein>
    <submittedName>
        <fullName evidence="12">Vigilin</fullName>
    </submittedName>
</protein>
<evidence type="ECO:0000313" key="13">
    <source>
        <dbReference type="Proteomes" id="UP000440578"/>
    </source>
</evidence>
<dbReference type="GO" id="GO:0010468">
    <property type="term" value="P:regulation of gene expression"/>
    <property type="evidence" value="ECO:0007669"/>
    <property type="project" value="UniProtKB-ARBA"/>
</dbReference>
<dbReference type="CDD" id="cd22414">
    <property type="entry name" value="KH-I_Vigilin_rpt11"/>
    <property type="match status" value="1"/>
</dbReference>
<dbReference type="InterPro" id="IPR004088">
    <property type="entry name" value="KH_dom_type_1"/>
</dbReference>
<feature type="compositionally biased region" description="Basic residues" evidence="10">
    <location>
        <begin position="697"/>
        <end position="707"/>
    </location>
</feature>
<dbReference type="SUPFAM" id="SSF54791">
    <property type="entry name" value="Eukaryotic type KH-domain (KH-domain type I)"/>
    <property type="match status" value="14"/>
</dbReference>
<evidence type="ECO:0000256" key="6">
    <source>
        <dbReference type="ARBA" id="ARBA00022816"/>
    </source>
</evidence>
<dbReference type="EMBL" id="VIIS01001458">
    <property type="protein sequence ID" value="KAF0297916.1"/>
    <property type="molecule type" value="Genomic_DNA"/>
</dbReference>
<keyword evidence="6" id="KW-0509">mRNA transport</keyword>
<evidence type="ECO:0000256" key="7">
    <source>
        <dbReference type="ARBA" id="ARBA00022884"/>
    </source>
</evidence>
<dbReference type="PANTHER" id="PTHR10627">
    <property type="entry name" value="SCP160"/>
    <property type="match status" value="1"/>
</dbReference>
<dbReference type="InterPro" id="IPR036612">
    <property type="entry name" value="KH_dom_type_1_sf"/>
</dbReference>
<dbReference type="Pfam" id="PF00013">
    <property type="entry name" value="KH_1"/>
    <property type="match status" value="14"/>
</dbReference>
<reference evidence="12 13" key="1">
    <citation type="submission" date="2019-07" db="EMBL/GenBank/DDBJ databases">
        <title>Draft genome assembly of a fouling barnacle, Amphibalanus amphitrite (Darwin, 1854): The first reference genome for Thecostraca.</title>
        <authorList>
            <person name="Kim W."/>
        </authorList>
    </citation>
    <scope>NUCLEOTIDE SEQUENCE [LARGE SCALE GENOMIC DNA]</scope>
    <source>
        <strain evidence="12">SNU_AA5</strain>
        <tissue evidence="12">Soma without cirri and trophi</tissue>
    </source>
</reference>
<evidence type="ECO:0000256" key="1">
    <source>
        <dbReference type="ARBA" id="ARBA00004496"/>
    </source>
</evidence>
<comment type="subcellular location">
    <subcellularLocation>
        <location evidence="1">Cytoplasm</location>
    </subcellularLocation>
</comment>
<dbReference type="Proteomes" id="UP000440578">
    <property type="component" value="Unassembled WGS sequence"/>
</dbReference>
<gene>
    <name evidence="12" type="primary">HDLBP_1</name>
    <name evidence="12" type="ORF">FJT64_004680</name>
</gene>
<dbReference type="CDD" id="cd22411">
    <property type="entry name" value="KH-I_Vigilin_rpt8"/>
    <property type="match status" value="1"/>
</dbReference>
<dbReference type="GO" id="GO:0003729">
    <property type="term" value="F:mRNA binding"/>
    <property type="evidence" value="ECO:0007669"/>
    <property type="project" value="TreeGrafter"/>
</dbReference>
<evidence type="ECO:0000256" key="8">
    <source>
        <dbReference type="PROSITE-ProRule" id="PRU00176"/>
    </source>
</evidence>
<feature type="region of interest" description="Disordered" evidence="10">
    <location>
        <begin position="685"/>
        <end position="707"/>
    </location>
</feature>
<dbReference type="PANTHER" id="PTHR10627:SF31">
    <property type="entry name" value="DODECA-SATELLITE-BINDING PROTEIN 1, ISOFORM A"/>
    <property type="match status" value="1"/>
</dbReference>
<dbReference type="CDD" id="cd22416">
    <property type="entry name" value="KH-I_Vigilin_rpt13"/>
    <property type="match status" value="1"/>
</dbReference>
<evidence type="ECO:0000256" key="5">
    <source>
        <dbReference type="ARBA" id="ARBA00022737"/>
    </source>
</evidence>
<comment type="caution">
    <text evidence="12">The sequence shown here is derived from an EMBL/GenBank/DDBJ whole genome shotgun (WGS) entry which is preliminary data.</text>
</comment>
<name>A0A6A4VT05_AMPAM</name>
<accession>A0A6A4VT05</accession>
<dbReference type="Gene3D" id="3.30.1370.10">
    <property type="entry name" value="K Homology domain, type 1"/>
    <property type="match status" value="15"/>
</dbReference>